<dbReference type="KEGG" id="erz:ER308_13145"/>
<gene>
    <name evidence="12" type="ORF">ER308_13145</name>
</gene>
<evidence type="ECO:0000256" key="6">
    <source>
        <dbReference type="ARBA" id="ARBA00022989"/>
    </source>
</evidence>
<evidence type="ECO:0000256" key="5">
    <source>
        <dbReference type="ARBA" id="ARBA00022692"/>
    </source>
</evidence>
<dbReference type="RefSeq" id="WP_131155416.1">
    <property type="nucleotide sequence ID" value="NZ_CP036402.1"/>
</dbReference>
<accession>A0A411YH33</accession>
<feature type="transmembrane region" description="Helical" evidence="10">
    <location>
        <begin position="91"/>
        <end position="116"/>
    </location>
</feature>
<feature type="domain" description="Tripartite ATP-independent periplasmic transporters DctQ component" evidence="11">
    <location>
        <begin position="29"/>
        <end position="160"/>
    </location>
</feature>
<dbReference type="EMBL" id="CP036402">
    <property type="protein sequence ID" value="QBI20419.1"/>
    <property type="molecule type" value="Genomic_DNA"/>
</dbReference>
<evidence type="ECO:0000256" key="7">
    <source>
        <dbReference type="ARBA" id="ARBA00023136"/>
    </source>
</evidence>
<keyword evidence="5 10" id="KW-0812">Transmembrane</keyword>
<dbReference type="GO" id="GO:0005886">
    <property type="term" value="C:plasma membrane"/>
    <property type="evidence" value="ECO:0007669"/>
    <property type="project" value="UniProtKB-SubCell"/>
</dbReference>
<evidence type="ECO:0000256" key="8">
    <source>
        <dbReference type="ARBA" id="ARBA00038436"/>
    </source>
</evidence>
<evidence type="ECO:0000256" key="1">
    <source>
        <dbReference type="ARBA" id="ARBA00004429"/>
    </source>
</evidence>
<dbReference type="GO" id="GO:0015740">
    <property type="term" value="P:C4-dicarboxylate transport"/>
    <property type="evidence" value="ECO:0007669"/>
    <property type="project" value="TreeGrafter"/>
</dbReference>
<feature type="transmembrane region" description="Helical" evidence="10">
    <location>
        <begin position="52"/>
        <end position="70"/>
    </location>
</feature>
<dbReference type="AlphaFoldDB" id="A0A411YH33"/>
<evidence type="ECO:0000256" key="3">
    <source>
        <dbReference type="ARBA" id="ARBA00022475"/>
    </source>
</evidence>
<feature type="compositionally biased region" description="Low complexity" evidence="9">
    <location>
        <begin position="162"/>
        <end position="174"/>
    </location>
</feature>
<comment type="subcellular location">
    <subcellularLocation>
        <location evidence="1">Cell inner membrane</location>
        <topology evidence="1">Multi-pass membrane protein</topology>
    </subcellularLocation>
</comment>
<evidence type="ECO:0000313" key="12">
    <source>
        <dbReference type="EMBL" id="QBI20419.1"/>
    </source>
</evidence>
<evidence type="ECO:0000256" key="10">
    <source>
        <dbReference type="SAM" id="Phobius"/>
    </source>
</evidence>
<feature type="transmembrane region" description="Helical" evidence="10">
    <location>
        <begin position="16"/>
        <end position="37"/>
    </location>
</feature>
<sequence length="180" mass="18947">MGLRSPWGPLETVERALTAVGAIILAWLAVSITVAVLSRHFAGEPIGWTFEIAEYSLVVITFAAIALVGREDGHVRMELLGEVLPQRVQRVLTLIAETISLLVLAAAFVAAVAITAENLADGTRVSGILRIPRWLVLAIMPVGLGLLAIEHGKRLARAVRPGSTGWAGSTGSAADPDTQG</sequence>
<dbReference type="InterPro" id="IPR055348">
    <property type="entry name" value="DctQ"/>
</dbReference>
<feature type="transmembrane region" description="Helical" evidence="10">
    <location>
        <begin position="131"/>
        <end position="149"/>
    </location>
</feature>
<protein>
    <submittedName>
        <fullName evidence="12">TRAP transporter small permease</fullName>
    </submittedName>
</protein>
<keyword evidence="6 10" id="KW-1133">Transmembrane helix</keyword>
<dbReference type="InterPro" id="IPR007387">
    <property type="entry name" value="TRAP_DctQ"/>
</dbReference>
<comment type="similarity">
    <text evidence="8">Belongs to the TRAP transporter small permease family.</text>
</comment>
<feature type="region of interest" description="Disordered" evidence="9">
    <location>
        <begin position="161"/>
        <end position="180"/>
    </location>
</feature>
<dbReference type="GO" id="GO:0022857">
    <property type="term" value="F:transmembrane transporter activity"/>
    <property type="evidence" value="ECO:0007669"/>
    <property type="project" value="TreeGrafter"/>
</dbReference>
<proteinExistence type="inferred from homology"/>
<dbReference type="OrthoDB" id="4804620at2"/>
<keyword evidence="2" id="KW-0813">Transport</keyword>
<keyword evidence="7 10" id="KW-0472">Membrane</keyword>
<evidence type="ECO:0000259" key="11">
    <source>
        <dbReference type="Pfam" id="PF04290"/>
    </source>
</evidence>
<dbReference type="Pfam" id="PF04290">
    <property type="entry name" value="DctQ"/>
    <property type="match status" value="1"/>
</dbReference>
<dbReference type="Proteomes" id="UP000291469">
    <property type="component" value="Chromosome"/>
</dbReference>
<keyword evidence="3" id="KW-1003">Cell membrane</keyword>
<evidence type="ECO:0000313" key="13">
    <source>
        <dbReference type="Proteomes" id="UP000291469"/>
    </source>
</evidence>
<evidence type="ECO:0000256" key="9">
    <source>
        <dbReference type="SAM" id="MobiDB-lite"/>
    </source>
</evidence>
<keyword evidence="13" id="KW-1185">Reference proteome</keyword>
<dbReference type="PANTHER" id="PTHR35011">
    <property type="entry name" value="2,3-DIKETO-L-GULONATE TRAP TRANSPORTER SMALL PERMEASE PROTEIN YIAM"/>
    <property type="match status" value="1"/>
</dbReference>
<evidence type="ECO:0000256" key="2">
    <source>
        <dbReference type="ARBA" id="ARBA00022448"/>
    </source>
</evidence>
<evidence type="ECO:0000256" key="4">
    <source>
        <dbReference type="ARBA" id="ARBA00022519"/>
    </source>
</evidence>
<keyword evidence="4" id="KW-0997">Cell inner membrane</keyword>
<dbReference type="PANTHER" id="PTHR35011:SF10">
    <property type="entry name" value="TRAP TRANSPORTER SMALL PERMEASE PROTEIN"/>
    <property type="match status" value="1"/>
</dbReference>
<reference evidence="12 13" key="1">
    <citation type="submission" date="2019-01" db="EMBL/GenBank/DDBJ databases">
        <title>Egibacter rhizosphaerae EGI 80759T.</title>
        <authorList>
            <person name="Chen D.-D."/>
            <person name="Tian Y."/>
            <person name="Jiao J.-Y."/>
            <person name="Zhang X.-T."/>
            <person name="Zhang Y.-G."/>
            <person name="Zhang Y."/>
            <person name="Xiao M."/>
            <person name="Shu W.-S."/>
            <person name="Li W.-J."/>
        </authorList>
    </citation>
    <scope>NUCLEOTIDE SEQUENCE [LARGE SCALE GENOMIC DNA]</scope>
    <source>
        <strain evidence="12 13">EGI 80759</strain>
    </source>
</reference>
<name>A0A411YH33_9ACTN</name>
<organism evidence="12 13">
    <name type="scientific">Egibacter rhizosphaerae</name>
    <dbReference type="NCBI Taxonomy" id="1670831"/>
    <lineage>
        <taxon>Bacteria</taxon>
        <taxon>Bacillati</taxon>
        <taxon>Actinomycetota</taxon>
        <taxon>Nitriliruptoria</taxon>
        <taxon>Egibacterales</taxon>
        <taxon>Egibacteraceae</taxon>
        <taxon>Egibacter</taxon>
    </lineage>
</organism>